<sequence>MHNIALINTEQTFCFESAKYEIMEKQIDKESISKRDIILNESFRLFLKKGYAAVSFSDLVEATGISRGNMFHHFKNKEDIFNHAVDRFVFEFLTNDATDFLELTSSTPLKDFIDNRVENIGRRMKSFFIMTKGTVTPANFMSFILYLKDNYPDWKEKFQEYEKRKSLEWKEVIELAKQKGEITQTVETEKIISSIRNIYLGLSYRSALSSQLSISELKEQIYTIYYLITK</sequence>
<dbReference type="PRINTS" id="PR00455">
    <property type="entry name" value="HTHTETR"/>
</dbReference>
<dbReference type="GO" id="GO:0003677">
    <property type="term" value="F:DNA binding"/>
    <property type="evidence" value="ECO:0007669"/>
    <property type="project" value="UniProtKB-UniRule"/>
</dbReference>
<dbReference type="STRING" id="866771.HMPREF9296_2109"/>
<dbReference type="Gene3D" id="1.10.357.10">
    <property type="entry name" value="Tetracycline Repressor, domain 2"/>
    <property type="match status" value="1"/>
</dbReference>
<evidence type="ECO:0000259" key="3">
    <source>
        <dbReference type="PROSITE" id="PS50977"/>
    </source>
</evidence>
<comment type="caution">
    <text evidence="4">The sequence shown here is derived from an EMBL/GenBank/DDBJ whole genome shotgun (WGS) entry which is preliminary data.</text>
</comment>
<evidence type="ECO:0000313" key="4">
    <source>
        <dbReference type="EMBL" id="EFL47057.1"/>
    </source>
</evidence>
<dbReference type="eggNOG" id="COG1309">
    <property type="taxonomic scope" value="Bacteria"/>
</dbReference>
<evidence type="ECO:0000256" key="1">
    <source>
        <dbReference type="ARBA" id="ARBA00023125"/>
    </source>
</evidence>
<evidence type="ECO:0000313" key="5">
    <source>
        <dbReference type="Proteomes" id="UP000003610"/>
    </source>
</evidence>
<reference evidence="4 5" key="1">
    <citation type="submission" date="2010-08" db="EMBL/GenBank/DDBJ databases">
        <authorList>
            <person name="Durkin A.S."/>
            <person name="Madupu R."/>
            <person name="Torralba M."/>
            <person name="Gillis M."/>
            <person name="Methe B."/>
            <person name="Sutton G."/>
            <person name="Nelson K.E."/>
        </authorList>
    </citation>
    <scope>NUCLEOTIDE SEQUENCE [LARGE SCALE GENOMIC DNA]</scope>
    <source>
        <strain evidence="4 5">FB035-09AN</strain>
    </source>
</reference>
<dbReference type="AlphaFoldDB" id="E1KN09"/>
<dbReference type="InterPro" id="IPR009057">
    <property type="entry name" value="Homeodomain-like_sf"/>
</dbReference>
<organism evidence="4 5">
    <name type="scientific">Prevotella disiens FB035-09AN</name>
    <dbReference type="NCBI Taxonomy" id="866771"/>
    <lineage>
        <taxon>Bacteria</taxon>
        <taxon>Pseudomonadati</taxon>
        <taxon>Bacteroidota</taxon>
        <taxon>Bacteroidia</taxon>
        <taxon>Bacteroidales</taxon>
        <taxon>Prevotellaceae</taxon>
        <taxon>Prevotella</taxon>
    </lineage>
</organism>
<feature type="domain" description="HTH tetR-type" evidence="3">
    <location>
        <begin position="32"/>
        <end position="92"/>
    </location>
</feature>
<evidence type="ECO:0000256" key="2">
    <source>
        <dbReference type="PROSITE-ProRule" id="PRU00335"/>
    </source>
</evidence>
<proteinExistence type="predicted"/>
<accession>E1KN09</accession>
<keyword evidence="1 2" id="KW-0238">DNA-binding</keyword>
<feature type="DNA-binding region" description="H-T-H motif" evidence="2">
    <location>
        <begin position="55"/>
        <end position="74"/>
    </location>
</feature>
<dbReference type="EMBL" id="AEDO01000009">
    <property type="protein sequence ID" value="EFL47057.1"/>
    <property type="molecule type" value="Genomic_DNA"/>
</dbReference>
<dbReference type="PANTHER" id="PTHR43479">
    <property type="entry name" value="ACREF/ENVCD OPERON REPRESSOR-RELATED"/>
    <property type="match status" value="1"/>
</dbReference>
<protein>
    <submittedName>
        <fullName evidence="4">Transcriptional regulator, TetR family</fullName>
    </submittedName>
</protein>
<gene>
    <name evidence="4" type="ORF">HMPREF9296_2109</name>
</gene>
<dbReference type="PANTHER" id="PTHR43479:SF11">
    <property type="entry name" value="ACREF_ENVCD OPERON REPRESSOR-RELATED"/>
    <property type="match status" value="1"/>
</dbReference>
<name>E1KN09_9BACT</name>
<dbReference type="InterPro" id="IPR050624">
    <property type="entry name" value="HTH-type_Tx_Regulator"/>
</dbReference>
<dbReference type="InterPro" id="IPR001647">
    <property type="entry name" value="HTH_TetR"/>
</dbReference>
<dbReference type="Pfam" id="PF00440">
    <property type="entry name" value="TetR_N"/>
    <property type="match status" value="1"/>
</dbReference>
<dbReference type="SUPFAM" id="SSF46689">
    <property type="entry name" value="Homeodomain-like"/>
    <property type="match status" value="1"/>
</dbReference>
<dbReference type="Proteomes" id="UP000003610">
    <property type="component" value="Unassembled WGS sequence"/>
</dbReference>
<dbReference type="PROSITE" id="PS50977">
    <property type="entry name" value="HTH_TETR_2"/>
    <property type="match status" value="1"/>
</dbReference>